<dbReference type="GO" id="GO:0016874">
    <property type="term" value="F:ligase activity"/>
    <property type="evidence" value="ECO:0007669"/>
    <property type="project" value="UniProtKB-KW"/>
</dbReference>
<evidence type="ECO:0000256" key="2">
    <source>
        <dbReference type="ARBA" id="ARBA00022598"/>
    </source>
</evidence>
<keyword evidence="2" id="KW-0436">Ligase</keyword>
<dbReference type="Proteomes" id="UP000027138">
    <property type="component" value="Unassembled WGS sequence"/>
</dbReference>
<reference evidence="5 6" key="1">
    <citation type="journal article" date="2014" name="PLoS ONE">
        <title>Global Analysis of Gene Expression Profiles in Physic Nut (Jatropha curcas L.) Seedlings Exposed to Salt Stress.</title>
        <authorList>
            <person name="Zhang L."/>
            <person name="Zhang C."/>
            <person name="Wu P."/>
            <person name="Chen Y."/>
            <person name="Li M."/>
            <person name="Jiang H."/>
            <person name="Wu G."/>
        </authorList>
    </citation>
    <scope>NUCLEOTIDE SEQUENCE [LARGE SCALE GENOMIC DNA]</scope>
    <source>
        <strain evidence="6">cv. GZQX0401</strain>
        <tissue evidence="5">Young leaves</tissue>
    </source>
</reference>
<dbReference type="OrthoDB" id="10253115at2759"/>
<gene>
    <name evidence="5" type="ORF">JCGZ_22370</name>
</gene>
<keyword evidence="3" id="KW-0547">Nucleotide-binding</keyword>
<name>A0A067L966_JATCU</name>
<proteinExistence type="inferred from homology"/>
<keyword evidence="4" id="KW-0067">ATP-binding</keyword>
<dbReference type="Gene3D" id="3.40.50.980">
    <property type="match status" value="1"/>
</dbReference>
<comment type="similarity">
    <text evidence="1">Belongs to the ATP-dependent AMP-binding enzyme family.</text>
</comment>
<evidence type="ECO:0008006" key="7">
    <source>
        <dbReference type="Google" id="ProtNLM"/>
    </source>
</evidence>
<dbReference type="SUPFAM" id="SSF56801">
    <property type="entry name" value="Acetyl-CoA synthetase-like"/>
    <property type="match status" value="1"/>
</dbReference>
<dbReference type="GO" id="GO:0005524">
    <property type="term" value="F:ATP binding"/>
    <property type="evidence" value="ECO:0007669"/>
    <property type="project" value="UniProtKB-KW"/>
</dbReference>
<dbReference type="STRING" id="180498.A0A067L966"/>
<accession>A0A067L966</accession>
<evidence type="ECO:0000256" key="4">
    <source>
        <dbReference type="ARBA" id="ARBA00022840"/>
    </source>
</evidence>
<dbReference type="PANTHER" id="PTHR43859:SF5">
    <property type="entry name" value="ISOVALERATE--COA LIGASE AAE2"/>
    <property type="match status" value="1"/>
</dbReference>
<evidence type="ECO:0000313" key="6">
    <source>
        <dbReference type="Proteomes" id="UP000027138"/>
    </source>
</evidence>
<evidence type="ECO:0000313" key="5">
    <source>
        <dbReference type="EMBL" id="KDP43743.1"/>
    </source>
</evidence>
<keyword evidence="6" id="KW-1185">Reference proteome</keyword>
<dbReference type="PANTHER" id="PTHR43859">
    <property type="entry name" value="ACYL-ACTIVATING ENZYME"/>
    <property type="match status" value="1"/>
</dbReference>
<protein>
    <recommendedName>
        <fullName evidence="7">AMP-dependent synthetase/ligase domain-containing protein</fullName>
    </recommendedName>
</protein>
<dbReference type="EMBL" id="KK914259">
    <property type="protein sequence ID" value="KDP43743.1"/>
    <property type="molecule type" value="Genomic_DNA"/>
</dbReference>
<dbReference type="AlphaFoldDB" id="A0A067L966"/>
<evidence type="ECO:0000256" key="1">
    <source>
        <dbReference type="ARBA" id="ARBA00006432"/>
    </source>
</evidence>
<organism evidence="5 6">
    <name type="scientific">Jatropha curcas</name>
    <name type="common">Barbados nut</name>
    <dbReference type="NCBI Taxonomy" id="180498"/>
    <lineage>
        <taxon>Eukaryota</taxon>
        <taxon>Viridiplantae</taxon>
        <taxon>Streptophyta</taxon>
        <taxon>Embryophyta</taxon>
        <taxon>Tracheophyta</taxon>
        <taxon>Spermatophyta</taxon>
        <taxon>Magnoliopsida</taxon>
        <taxon>eudicotyledons</taxon>
        <taxon>Gunneridae</taxon>
        <taxon>Pentapetalae</taxon>
        <taxon>rosids</taxon>
        <taxon>fabids</taxon>
        <taxon>Malpighiales</taxon>
        <taxon>Euphorbiaceae</taxon>
        <taxon>Crotonoideae</taxon>
        <taxon>Jatropheae</taxon>
        <taxon>Jatropha</taxon>
    </lineage>
</organism>
<evidence type="ECO:0000256" key="3">
    <source>
        <dbReference type="ARBA" id="ARBA00022741"/>
    </source>
</evidence>
<sequence length="118" mass="13686">MNHLFKNKSYYFYCTRFISSSFNRFLFNFPQNSRVLSHFPGDVEPESWKTTEGLVRCSANFVPLSPISFLERAAKVYRDRKSVVYGSVVYTWNETYKRCLSLASTLTRLGISRGDVVS</sequence>